<dbReference type="GeneID" id="67123225"/>
<gene>
    <name evidence="1" type="primary">orf291a</name>
</gene>
<name>A0A8F1B7C0_9STRA</name>
<evidence type="ECO:0000313" key="1">
    <source>
        <dbReference type="EMBL" id="QWM93178.1"/>
    </source>
</evidence>
<protein>
    <submittedName>
        <fullName evidence="1">Uncharacterized protein</fullName>
    </submittedName>
</protein>
<dbReference type="RefSeq" id="YP_010133688.1">
    <property type="nucleotide sequence ID" value="NC_056787.1"/>
</dbReference>
<keyword evidence="1" id="KW-0934">Plastid</keyword>
<accession>A0A8F1B7C0</accession>
<reference evidence="1" key="1">
    <citation type="journal article" date="2021" name="Ecol Indic">
        <title>Morphological and molecular identification reveals that waters from an isolated oasis in Tamanrasset (extreme South of Algerian Sahara) are colonized by opportunistic and pollution-tolerant diatom species.</title>
        <authorList>
            <person name="Gastineau R."/>
            <person name="Hamedi C."/>
            <person name="Baba Hamed M.B."/>
            <person name="Abi-Ayad S.-M.E.-A."/>
            <person name="Bak M."/>
            <person name="Lemieux C."/>
            <person name="Turmel M."/>
            <person name="Dobosz S."/>
            <person name="Wrobel R.J."/>
            <person name="Kierzek A."/>
            <person name="Lange-Bertalot H."/>
            <person name="Witkowski A."/>
        </authorList>
    </citation>
    <scope>NUCLEOTIDE SEQUENCE</scope>
    <source>
        <strain evidence="1">SZCZR1828</strain>
    </source>
</reference>
<dbReference type="AlphaFoldDB" id="A0A8F1B7C0"/>
<dbReference type="EMBL" id="MT383638">
    <property type="protein sequence ID" value="QWM93178.1"/>
    <property type="molecule type" value="Genomic_DNA"/>
</dbReference>
<proteinExistence type="predicted"/>
<keyword evidence="1" id="KW-0150">Chloroplast</keyword>
<geneLocation type="chloroplast" evidence="1"/>
<organism evidence="1">
    <name type="scientific">Nitzschia supralitorea</name>
    <dbReference type="NCBI Taxonomy" id="303403"/>
    <lineage>
        <taxon>Eukaryota</taxon>
        <taxon>Sar</taxon>
        <taxon>Stramenopiles</taxon>
        <taxon>Ochrophyta</taxon>
        <taxon>Bacillariophyta</taxon>
        <taxon>Bacillariophyceae</taxon>
        <taxon>Bacillariophycidae</taxon>
        <taxon>Bacillariales</taxon>
        <taxon>Bacillariaceae</taxon>
        <taxon>Nitzschia</taxon>
    </lineage>
</organism>
<sequence>MTQNKLSFQSQNLIVDWISFKFQHLSRPRKKEIANYLSGIGFNSYKIPGKLSKPNKESIKVNSENKLEVFFVIDAPHLKNSINLQFSGLNARKLYSLIKNESFSWELFSDATIGRLDLHYRRENKKHDLNSVNEFLQSCYEKIRQTIKTVILEKNQQGFILKTGNRKGNHFSRIYERKDSLKFEYEMKGQFISKIFTILKTKNLEELENQLSKQFLSYFEKLLPLNYYYTDWLVVELSPIRKQKLSSLSLKTNYIHKFRTLGKLIYLFSTIKRKRKGQLNKLIDKNLVEKN</sequence>